<keyword evidence="5" id="KW-1133">Transmembrane helix</keyword>
<dbReference type="SUPFAM" id="SSF53756">
    <property type="entry name" value="UDP-Glycosyltransferase/glycogen phosphorylase"/>
    <property type="match status" value="1"/>
</dbReference>
<dbReference type="PANTHER" id="PTHR48043:SF159">
    <property type="entry name" value="EG:EG0003.4 PROTEIN-RELATED"/>
    <property type="match status" value="1"/>
</dbReference>
<feature type="chain" id="PRO_5040529733" description="UDP-glucuronosyltransferase" evidence="5">
    <location>
        <begin position="21"/>
        <end position="513"/>
    </location>
</feature>
<evidence type="ECO:0000256" key="5">
    <source>
        <dbReference type="RuleBase" id="RU362059"/>
    </source>
</evidence>
<proteinExistence type="inferred from homology"/>
<dbReference type="Pfam" id="PF00201">
    <property type="entry name" value="UDPGT"/>
    <property type="match status" value="1"/>
</dbReference>
<dbReference type="InterPro" id="IPR002213">
    <property type="entry name" value="UDP_glucos_trans"/>
</dbReference>
<comment type="subcellular location">
    <subcellularLocation>
        <location evidence="5">Membrane</location>
        <topology evidence="5">Single-pass membrane protein</topology>
    </subcellularLocation>
</comment>
<gene>
    <name evidence="6" type="ORF">CHIRRI_LOCUS8854</name>
</gene>
<protein>
    <recommendedName>
        <fullName evidence="5">UDP-glucuronosyltransferase</fullName>
        <ecNumber evidence="5">2.4.1.17</ecNumber>
    </recommendedName>
</protein>
<dbReference type="OrthoDB" id="5835829at2759"/>
<organism evidence="6 7">
    <name type="scientific">Chironomus riparius</name>
    <dbReference type="NCBI Taxonomy" id="315576"/>
    <lineage>
        <taxon>Eukaryota</taxon>
        <taxon>Metazoa</taxon>
        <taxon>Ecdysozoa</taxon>
        <taxon>Arthropoda</taxon>
        <taxon>Hexapoda</taxon>
        <taxon>Insecta</taxon>
        <taxon>Pterygota</taxon>
        <taxon>Neoptera</taxon>
        <taxon>Endopterygota</taxon>
        <taxon>Diptera</taxon>
        <taxon>Nematocera</taxon>
        <taxon>Chironomoidea</taxon>
        <taxon>Chironomidae</taxon>
        <taxon>Chironominae</taxon>
        <taxon>Chironomus</taxon>
    </lineage>
</organism>
<keyword evidence="7" id="KW-1185">Reference proteome</keyword>
<dbReference type="InterPro" id="IPR050271">
    <property type="entry name" value="UDP-glycosyltransferase"/>
</dbReference>
<dbReference type="Proteomes" id="UP001153620">
    <property type="component" value="Chromosome 2"/>
</dbReference>
<evidence type="ECO:0000256" key="4">
    <source>
        <dbReference type="RuleBase" id="RU003718"/>
    </source>
</evidence>
<keyword evidence="5" id="KW-0472">Membrane</keyword>
<evidence type="ECO:0000256" key="1">
    <source>
        <dbReference type="ARBA" id="ARBA00009995"/>
    </source>
</evidence>
<keyword evidence="5" id="KW-0732">Signal</keyword>
<accession>A0A9N9S0L0</accession>
<evidence type="ECO:0000256" key="3">
    <source>
        <dbReference type="ARBA" id="ARBA00022679"/>
    </source>
</evidence>
<feature type="signal peptide" evidence="5">
    <location>
        <begin position="1"/>
        <end position="20"/>
    </location>
</feature>
<dbReference type="FunFam" id="3.40.50.2000:FF:000050">
    <property type="entry name" value="UDP-glucuronosyltransferase"/>
    <property type="match status" value="1"/>
</dbReference>
<name>A0A9N9S0L0_9DIPT</name>
<dbReference type="GO" id="GO:0016020">
    <property type="term" value="C:membrane"/>
    <property type="evidence" value="ECO:0007669"/>
    <property type="project" value="UniProtKB-SubCell"/>
</dbReference>
<dbReference type="CDD" id="cd03784">
    <property type="entry name" value="GT1_Gtf-like"/>
    <property type="match status" value="1"/>
</dbReference>
<evidence type="ECO:0000313" key="6">
    <source>
        <dbReference type="EMBL" id="CAG9805988.1"/>
    </source>
</evidence>
<evidence type="ECO:0000313" key="7">
    <source>
        <dbReference type="Proteomes" id="UP001153620"/>
    </source>
</evidence>
<dbReference type="AlphaFoldDB" id="A0A9N9S0L0"/>
<keyword evidence="2 4" id="KW-0328">Glycosyltransferase</keyword>
<comment type="similarity">
    <text evidence="1 4">Belongs to the UDP-glycosyltransferase family.</text>
</comment>
<dbReference type="PANTHER" id="PTHR48043">
    <property type="entry name" value="EG:EG0003.4 PROTEIN-RELATED"/>
    <property type="match status" value="1"/>
</dbReference>
<evidence type="ECO:0000256" key="2">
    <source>
        <dbReference type="ARBA" id="ARBA00022676"/>
    </source>
</evidence>
<dbReference type="Gene3D" id="3.40.50.2000">
    <property type="entry name" value="Glycogen Phosphorylase B"/>
    <property type="match status" value="2"/>
</dbReference>
<keyword evidence="5" id="KW-0812">Transmembrane</keyword>
<dbReference type="EMBL" id="OU895878">
    <property type="protein sequence ID" value="CAG9805988.1"/>
    <property type="molecule type" value="Genomic_DNA"/>
</dbReference>
<comment type="catalytic activity">
    <reaction evidence="5">
        <text>glucuronate acceptor + UDP-alpha-D-glucuronate = acceptor beta-D-glucuronoside + UDP + H(+)</text>
        <dbReference type="Rhea" id="RHEA:21032"/>
        <dbReference type="ChEBI" id="CHEBI:15378"/>
        <dbReference type="ChEBI" id="CHEBI:58052"/>
        <dbReference type="ChEBI" id="CHEBI:58223"/>
        <dbReference type="ChEBI" id="CHEBI:132367"/>
        <dbReference type="ChEBI" id="CHEBI:132368"/>
        <dbReference type="EC" id="2.4.1.17"/>
    </reaction>
</comment>
<keyword evidence="3 4" id="KW-0808">Transferase</keyword>
<dbReference type="PROSITE" id="PS00375">
    <property type="entry name" value="UDPGT"/>
    <property type="match status" value="1"/>
</dbReference>
<reference evidence="6" key="2">
    <citation type="submission" date="2022-10" db="EMBL/GenBank/DDBJ databases">
        <authorList>
            <consortium name="ENA_rothamsted_submissions"/>
            <consortium name="culmorum"/>
            <person name="King R."/>
        </authorList>
    </citation>
    <scope>NUCLEOTIDE SEQUENCE</scope>
</reference>
<dbReference type="GO" id="GO:0015020">
    <property type="term" value="F:glucuronosyltransferase activity"/>
    <property type="evidence" value="ECO:0007669"/>
    <property type="project" value="UniProtKB-EC"/>
</dbReference>
<reference evidence="6" key="1">
    <citation type="submission" date="2022-01" db="EMBL/GenBank/DDBJ databases">
        <authorList>
            <person name="King R."/>
        </authorList>
    </citation>
    <scope>NUCLEOTIDE SEQUENCE</scope>
</reference>
<dbReference type="EC" id="2.4.1.17" evidence="5"/>
<dbReference type="InterPro" id="IPR035595">
    <property type="entry name" value="UDP_glycos_trans_CS"/>
</dbReference>
<sequence>MKGLYLTAVLLALMMSYANPYKILGVFPVSFKSHWVIGHSIMKSLANAGHEVYMISPFPLKKPIPNYNDVNLVYDNELELGNMFVREDYPPQKHMSLLSNLGEFLSNFTLSHPNIKALLKREKHFDAIIVEVFFFEALYGLAAHYNCPLIGSSTFSTSKWTNDLTKAPMEYAYVPHNFVKFSENMNFWQRTYNMLICQYENLFMELYHYERQERVFDYHFGHTGKSLKAVMKSTSLVFIYHHFSVLSIRPTVANMIEIGGLHVDEPKELPQDIKGFLDSAHDGAILFSFGSMIQGSDLPVEKRNAFIKVFSQLKEKVIWKFENETLIDKPDNVMTSSWIPQRDILAHPNVKLFITHGGLLGTTEAIIEGVPVIGVPIYSDQKMNMLQAQQMGIGTVMEYKDLNEDLILKNINEVLRKFEYQNNAQKISKIFKDRPMTPQQSTVYWVEYAIRNQGASHLRSAAHKLNYFQLHLIDSYLFVLAMIGLIVYGFYKAVQRVLRGLMNTFGVRKVKSD</sequence>
<feature type="transmembrane region" description="Helical" evidence="5">
    <location>
        <begin position="475"/>
        <end position="494"/>
    </location>
</feature>